<proteinExistence type="inferred from homology"/>
<feature type="transmembrane region" description="Helical" evidence="11">
    <location>
        <begin position="20"/>
        <end position="41"/>
    </location>
</feature>
<evidence type="ECO:0000256" key="4">
    <source>
        <dbReference type="ARBA" id="ARBA00022448"/>
    </source>
</evidence>
<dbReference type="PANTHER" id="PTHR33909:SF1">
    <property type="entry name" value="SEC TRANSLOCON ACCESSORY COMPLEX SUBUNIT YAJC"/>
    <property type="match status" value="1"/>
</dbReference>
<keyword evidence="8 11" id="KW-1133">Transmembrane helix</keyword>
<keyword evidence="13" id="KW-1185">Reference proteome</keyword>
<organism evidence="12 13">
    <name type="scientific">Desulfobaculum xiamenense</name>
    <dbReference type="NCBI Taxonomy" id="995050"/>
    <lineage>
        <taxon>Bacteria</taxon>
        <taxon>Pseudomonadati</taxon>
        <taxon>Thermodesulfobacteriota</taxon>
        <taxon>Desulfovibrionia</taxon>
        <taxon>Desulfovibrionales</taxon>
        <taxon>Desulfovibrionaceae</taxon>
        <taxon>Desulfobaculum</taxon>
    </lineage>
</organism>
<dbReference type="Pfam" id="PF02699">
    <property type="entry name" value="YajC"/>
    <property type="match status" value="1"/>
</dbReference>
<dbReference type="RefSeq" id="WP_167939970.1">
    <property type="nucleotide sequence ID" value="NZ_JAATJA010000001.1"/>
</dbReference>
<accession>A0A846QL08</accession>
<evidence type="ECO:0000256" key="10">
    <source>
        <dbReference type="ARBA" id="ARBA00023136"/>
    </source>
</evidence>
<evidence type="ECO:0000256" key="7">
    <source>
        <dbReference type="ARBA" id="ARBA00022927"/>
    </source>
</evidence>
<name>A0A846QL08_9BACT</name>
<evidence type="ECO:0000313" key="13">
    <source>
        <dbReference type="Proteomes" id="UP000580856"/>
    </source>
</evidence>
<dbReference type="PRINTS" id="PR01853">
    <property type="entry name" value="YAJCTRNLCASE"/>
</dbReference>
<keyword evidence="7" id="KW-0653">Protein transport</keyword>
<keyword evidence="4" id="KW-0813">Transport</keyword>
<evidence type="ECO:0000256" key="8">
    <source>
        <dbReference type="ARBA" id="ARBA00022989"/>
    </source>
</evidence>
<dbReference type="GO" id="GO:0015031">
    <property type="term" value="P:protein transport"/>
    <property type="evidence" value="ECO:0007669"/>
    <property type="project" value="UniProtKB-KW"/>
</dbReference>
<comment type="caution">
    <text evidence="12">The sequence shown here is derived from an EMBL/GenBank/DDBJ whole genome shotgun (WGS) entry which is preliminary data.</text>
</comment>
<keyword evidence="5" id="KW-1003">Cell membrane</keyword>
<protein>
    <recommendedName>
        <fullName evidence="3">Sec translocon accessory complex subunit YajC</fullName>
    </recommendedName>
</protein>
<keyword evidence="10 11" id="KW-0472">Membrane</keyword>
<evidence type="ECO:0000256" key="11">
    <source>
        <dbReference type="SAM" id="Phobius"/>
    </source>
</evidence>
<dbReference type="Proteomes" id="UP000580856">
    <property type="component" value="Unassembled WGS sequence"/>
</dbReference>
<dbReference type="AlphaFoldDB" id="A0A846QL08"/>
<evidence type="ECO:0000256" key="2">
    <source>
        <dbReference type="ARBA" id="ARBA00006742"/>
    </source>
</evidence>
<sequence length="121" mass="13375">MFFADVAYAMGAGAQGAEGAANPIMGMMPLILMFVIFYFLLIRPQQKKAKQHKEMLAALKKGDWVLTGGGFYGRIVEIREDELVVELGDENEVIMNRAFVSSVLENAPKSFSGAKNDKKKK</sequence>
<dbReference type="PANTHER" id="PTHR33909">
    <property type="entry name" value="SEC TRANSLOCON ACCESSORY COMPLEX SUBUNIT YAJC"/>
    <property type="match status" value="1"/>
</dbReference>
<dbReference type="EMBL" id="JAATJA010000001">
    <property type="protein sequence ID" value="NJB66873.1"/>
    <property type="molecule type" value="Genomic_DNA"/>
</dbReference>
<evidence type="ECO:0000256" key="6">
    <source>
        <dbReference type="ARBA" id="ARBA00022692"/>
    </source>
</evidence>
<keyword evidence="6 11" id="KW-0812">Transmembrane</keyword>
<gene>
    <name evidence="12" type="ORF">GGQ74_000513</name>
</gene>
<evidence type="ECO:0000256" key="5">
    <source>
        <dbReference type="ARBA" id="ARBA00022475"/>
    </source>
</evidence>
<dbReference type="SMART" id="SM01323">
    <property type="entry name" value="YajC"/>
    <property type="match status" value="1"/>
</dbReference>
<dbReference type="GO" id="GO:0005886">
    <property type="term" value="C:plasma membrane"/>
    <property type="evidence" value="ECO:0007669"/>
    <property type="project" value="UniProtKB-SubCell"/>
</dbReference>
<reference evidence="12 13" key="1">
    <citation type="submission" date="2020-03" db="EMBL/GenBank/DDBJ databases">
        <title>Genomic Encyclopedia of Type Strains, Phase IV (KMG-IV): sequencing the most valuable type-strain genomes for metagenomic binning, comparative biology and taxonomic classification.</title>
        <authorList>
            <person name="Goeker M."/>
        </authorList>
    </citation>
    <scope>NUCLEOTIDE SEQUENCE [LARGE SCALE GENOMIC DNA]</scope>
    <source>
        <strain evidence="12 13">DSM 24233</strain>
    </source>
</reference>
<evidence type="ECO:0000313" key="12">
    <source>
        <dbReference type="EMBL" id="NJB66873.1"/>
    </source>
</evidence>
<evidence type="ECO:0000256" key="3">
    <source>
        <dbReference type="ARBA" id="ARBA00014962"/>
    </source>
</evidence>
<comment type="similarity">
    <text evidence="2">Belongs to the YajC family.</text>
</comment>
<keyword evidence="9" id="KW-0811">Translocation</keyword>
<dbReference type="InterPro" id="IPR003849">
    <property type="entry name" value="Preprotein_translocase_YajC"/>
</dbReference>
<comment type="subcellular location">
    <subcellularLocation>
        <location evidence="1">Cell membrane</location>
        <topology evidence="1">Single-pass membrane protein</topology>
    </subcellularLocation>
</comment>
<evidence type="ECO:0000256" key="9">
    <source>
        <dbReference type="ARBA" id="ARBA00023010"/>
    </source>
</evidence>
<evidence type="ECO:0000256" key="1">
    <source>
        <dbReference type="ARBA" id="ARBA00004162"/>
    </source>
</evidence>
<dbReference type="NCBIfam" id="TIGR00739">
    <property type="entry name" value="yajC"/>
    <property type="match status" value="1"/>
</dbReference>